<accession>A0ACB6FJW5</accession>
<evidence type="ECO:0000313" key="1">
    <source>
        <dbReference type="EMBL" id="KAB2104724.1"/>
    </source>
</evidence>
<protein>
    <submittedName>
        <fullName evidence="1">Uncharacterized protein</fullName>
    </submittedName>
</protein>
<name>A0ACB6FJW5_9PLEO</name>
<dbReference type="EMBL" id="PDWZ02000006">
    <property type="protein sequence ID" value="KAB2104724.1"/>
    <property type="molecule type" value="Genomic_DNA"/>
</dbReference>
<sequence>MPRLWFVFCPRGVECGTCTFFRRSLYCGDEFNNTPHQPQHIHPFCHYFYLDQHSRGNKQQHTHFLRPSGYVIGSQAEG</sequence>
<organism evidence="1 2">
    <name type="scientific">Alternaria gaisen</name>
    <dbReference type="NCBI Taxonomy" id="167740"/>
    <lineage>
        <taxon>Eukaryota</taxon>
        <taxon>Fungi</taxon>
        <taxon>Dikarya</taxon>
        <taxon>Ascomycota</taxon>
        <taxon>Pezizomycotina</taxon>
        <taxon>Dothideomycetes</taxon>
        <taxon>Pleosporomycetidae</taxon>
        <taxon>Pleosporales</taxon>
        <taxon>Pleosporineae</taxon>
        <taxon>Pleosporaceae</taxon>
        <taxon>Alternaria</taxon>
        <taxon>Alternaria sect. Alternaria</taxon>
    </lineage>
</organism>
<reference evidence="1 2" key="1">
    <citation type="journal article" date="2019" name="bioRxiv">
        <title>Genomics, evolutionary history and diagnostics of the Alternaria alternata species group including apple and Asian pear pathotypes.</title>
        <authorList>
            <person name="Armitage A.D."/>
            <person name="Cockerton H.M."/>
            <person name="Sreenivasaprasad S."/>
            <person name="Woodhall J.W."/>
            <person name="Lane C.R."/>
            <person name="Harrison R.J."/>
            <person name="Clarkson J.P."/>
        </authorList>
    </citation>
    <scope>NUCLEOTIDE SEQUENCE [LARGE SCALE GENOMIC DNA]</scope>
    <source>
        <strain evidence="1 2">FERA 650</strain>
    </source>
</reference>
<dbReference type="Proteomes" id="UP000293547">
    <property type="component" value="Unassembled WGS sequence"/>
</dbReference>
<gene>
    <name evidence="1" type="ORF">AG0111_0g7159</name>
</gene>
<evidence type="ECO:0000313" key="2">
    <source>
        <dbReference type="Proteomes" id="UP000293547"/>
    </source>
</evidence>
<proteinExistence type="predicted"/>
<keyword evidence="2" id="KW-1185">Reference proteome</keyword>
<comment type="caution">
    <text evidence="1">The sequence shown here is derived from an EMBL/GenBank/DDBJ whole genome shotgun (WGS) entry which is preliminary data.</text>
</comment>